<name>A0A4Y2LFP5_ARAVE</name>
<organism evidence="1 2">
    <name type="scientific">Araneus ventricosus</name>
    <name type="common">Orbweaver spider</name>
    <name type="synonym">Epeira ventricosa</name>
    <dbReference type="NCBI Taxonomy" id="182803"/>
    <lineage>
        <taxon>Eukaryota</taxon>
        <taxon>Metazoa</taxon>
        <taxon>Ecdysozoa</taxon>
        <taxon>Arthropoda</taxon>
        <taxon>Chelicerata</taxon>
        <taxon>Arachnida</taxon>
        <taxon>Araneae</taxon>
        <taxon>Araneomorphae</taxon>
        <taxon>Entelegynae</taxon>
        <taxon>Araneoidea</taxon>
        <taxon>Araneidae</taxon>
        <taxon>Araneus</taxon>
    </lineage>
</organism>
<dbReference type="AlphaFoldDB" id="A0A4Y2LFP5"/>
<sequence>MVLNSLIAGILAKQRRCSVTEVAIYENVGQGCGNGTIALDLSEKTIEGKKKKLDRLVSLWRKWSKLCIFLLDVELLVRCGTIGADVVGWVVPYGRRL</sequence>
<reference evidence="1 2" key="1">
    <citation type="journal article" date="2019" name="Sci. Rep.">
        <title>Orb-weaving spider Araneus ventricosus genome elucidates the spidroin gene catalogue.</title>
        <authorList>
            <person name="Kono N."/>
            <person name="Nakamura H."/>
            <person name="Ohtoshi R."/>
            <person name="Moran D.A.P."/>
            <person name="Shinohara A."/>
            <person name="Yoshida Y."/>
            <person name="Fujiwara M."/>
            <person name="Mori M."/>
            <person name="Tomita M."/>
            <person name="Arakawa K."/>
        </authorList>
    </citation>
    <scope>NUCLEOTIDE SEQUENCE [LARGE SCALE GENOMIC DNA]</scope>
</reference>
<comment type="caution">
    <text evidence="1">The sequence shown here is derived from an EMBL/GenBank/DDBJ whole genome shotgun (WGS) entry which is preliminary data.</text>
</comment>
<proteinExistence type="predicted"/>
<gene>
    <name evidence="1" type="ORF">AVEN_209428_1</name>
</gene>
<keyword evidence="2" id="KW-1185">Reference proteome</keyword>
<evidence type="ECO:0000313" key="2">
    <source>
        <dbReference type="Proteomes" id="UP000499080"/>
    </source>
</evidence>
<dbReference type="Proteomes" id="UP000499080">
    <property type="component" value="Unassembled WGS sequence"/>
</dbReference>
<protein>
    <submittedName>
        <fullName evidence="1">Uncharacterized protein</fullName>
    </submittedName>
</protein>
<dbReference type="EMBL" id="BGPR01005810">
    <property type="protein sequence ID" value="GBN13611.1"/>
    <property type="molecule type" value="Genomic_DNA"/>
</dbReference>
<evidence type="ECO:0000313" key="1">
    <source>
        <dbReference type="EMBL" id="GBN13611.1"/>
    </source>
</evidence>
<accession>A0A4Y2LFP5</accession>
<dbReference type="OrthoDB" id="421226at2759"/>